<name>A0A8H4VJX7_9AGAR</name>
<reference evidence="3 4" key="1">
    <citation type="submission" date="2019-12" db="EMBL/GenBank/DDBJ databases">
        <authorList>
            <person name="Floudas D."/>
            <person name="Bentzer J."/>
            <person name="Ahren D."/>
            <person name="Johansson T."/>
            <person name="Persson P."/>
            <person name="Tunlid A."/>
        </authorList>
    </citation>
    <scope>NUCLEOTIDE SEQUENCE [LARGE SCALE GENOMIC DNA]</scope>
    <source>
        <strain evidence="3 4">CBS 102.39</strain>
    </source>
</reference>
<evidence type="ECO:0000313" key="4">
    <source>
        <dbReference type="Proteomes" id="UP000521872"/>
    </source>
</evidence>
<organism evidence="3 4">
    <name type="scientific">Agrocybe pediades</name>
    <dbReference type="NCBI Taxonomy" id="84607"/>
    <lineage>
        <taxon>Eukaryota</taxon>
        <taxon>Fungi</taxon>
        <taxon>Dikarya</taxon>
        <taxon>Basidiomycota</taxon>
        <taxon>Agaricomycotina</taxon>
        <taxon>Agaricomycetes</taxon>
        <taxon>Agaricomycetidae</taxon>
        <taxon>Agaricales</taxon>
        <taxon>Agaricineae</taxon>
        <taxon>Strophariaceae</taxon>
        <taxon>Agrocybe</taxon>
    </lineage>
</organism>
<keyword evidence="4" id="KW-1185">Reference proteome</keyword>
<keyword evidence="2" id="KW-0812">Transmembrane</keyword>
<gene>
    <name evidence="3" type="ORF">D9613_004040</name>
</gene>
<sequence length="257" mass="29494">MTYLPPTRSIDGTVLYKGRVQPDLEDIIITPDTLCPFYTKAHEHEEPILQPYELPTITIAYFVQLWKVAPSQRGYFTVWEALNGMLPPDCVLPPGFTWPLPKDLRLTDPTHPPLTVEERIAISREQGDIEIIEVEDEDEDQPKLPPPSSSSSPRRNQYKRFTHIRRTQPRTDIASSKPVPLQSEGSKSSDEDWPPITLEMLERSRCNVQDRRQPGQLESCMASAITGLIVSFVVYRIIAFVVRWISLPLIYCIHRLF</sequence>
<evidence type="ECO:0000256" key="1">
    <source>
        <dbReference type="SAM" id="MobiDB-lite"/>
    </source>
</evidence>
<keyword evidence="2" id="KW-0472">Membrane</keyword>
<accession>A0A8H4VJX7</accession>
<evidence type="ECO:0000256" key="2">
    <source>
        <dbReference type="SAM" id="Phobius"/>
    </source>
</evidence>
<feature type="region of interest" description="Disordered" evidence="1">
    <location>
        <begin position="133"/>
        <end position="194"/>
    </location>
</feature>
<comment type="caution">
    <text evidence="3">The sequence shown here is derived from an EMBL/GenBank/DDBJ whole genome shotgun (WGS) entry which is preliminary data.</text>
</comment>
<dbReference type="Proteomes" id="UP000521872">
    <property type="component" value="Unassembled WGS sequence"/>
</dbReference>
<dbReference type="EMBL" id="JAACJL010000057">
    <property type="protein sequence ID" value="KAF4612387.1"/>
    <property type="molecule type" value="Genomic_DNA"/>
</dbReference>
<protein>
    <submittedName>
        <fullName evidence="3">Uncharacterized protein</fullName>
    </submittedName>
</protein>
<feature type="compositionally biased region" description="Basic residues" evidence="1">
    <location>
        <begin position="156"/>
        <end position="168"/>
    </location>
</feature>
<evidence type="ECO:0000313" key="3">
    <source>
        <dbReference type="EMBL" id="KAF4612387.1"/>
    </source>
</evidence>
<dbReference type="AlphaFoldDB" id="A0A8H4VJX7"/>
<proteinExistence type="predicted"/>
<feature type="transmembrane region" description="Helical" evidence="2">
    <location>
        <begin position="221"/>
        <end position="245"/>
    </location>
</feature>
<keyword evidence="2" id="KW-1133">Transmembrane helix</keyword>